<feature type="compositionally biased region" description="Basic and acidic residues" evidence="17">
    <location>
        <begin position="1311"/>
        <end position="1335"/>
    </location>
</feature>
<feature type="domain" description="JmjC" evidence="19">
    <location>
        <begin position="145"/>
        <end position="313"/>
    </location>
</feature>
<evidence type="ECO:0000256" key="3">
    <source>
        <dbReference type="ARBA" id="ARBA00008037"/>
    </source>
</evidence>
<feature type="compositionally biased region" description="Basic and acidic residues" evidence="17">
    <location>
        <begin position="1692"/>
        <end position="1713"/>
    </location>
</feature>
<protein>
    <recommendedName>
        <fullName evidence="4">[histone H3]-dimethyl-L-lysine(36) demethylase</fullName>
        <ecNumber evidence="4">1.14.11.27</ecNumber>
    </recommendedName>
</protein>
<keyword evidence="14" id="KW-0539">Nucleus</keyword>
<evidence type="ECO:0000256" key="7">
    <source>
        <dbReference type="ARBA" id="ARBA00022833"/>
    </source>
</evidence>
<comment type="catalytic activity">
    <reaction evidence="15">
        <text>N(6),N(6)-dimethyl-L-lysyl(36)-[histone H3] + 2 2-oxoglutarate + 2 O2 = L-lysyl(36)-[histone H3] + 2 formaldehyde + 2 succinate + 2 CO2</text>
        <dbReference type="Rhea" id="RHEA:42032"/>
        <dbReference type="Rhea" id="RHEA-COMP:9785"/>
        <dbReference type="Rhea" id="RHEA-COMP:9787"/>
        <dbReference type="ChEBI" id="CHEBI:15379"/>
        <dbReference type="ChEBI" id="CHEBI:16526"/>
        <dbReference type="ChEBI" id="CHEBI:16810"/>
        <dbReference type="ChEBI" id="CHEBI:16842"/>
        <dbReference type="ChEBI" id="CHEBI:29969"/>
        <dbReference type="ChEBI" id="CHEBI:30031"/>
        <dbReference type="ChEBI" id="CHEBI:61976"/>
        <dbReference type="EC" id="1.14.11.27"/>
    </reaction>
</comment>
<keyword evidence="20" id="KW-1185">Reference proteome</keyword>
<evidence type="ECO:0000313" key="21">
    <source>
        <dbReference type="RefSeq" id="XP_018007536.1"/>
    </source>
</evidence>
<dbReference type="Proteomes" id="UP000694843">
    <property type="component" value="Unplaced"/>
</dbReference>
<comment type="subcellular location">
    <subcellularLocation>
        <location evidence="2">Nucleus</location>
    </subcellularLocation>
</comment>
<feature type="compositionally biased region" description="Basic and acidic residues" evidence="17">
    <location>
        <begin position="621"/>
        <end position="636"/>
    </location>
</feature>
<feature type="compositionally biased region" description="Basic and acidic residues" evidence="17">
    <location>
        <begin position="1212"/>
        <end position="1221"/>
    </location>
</feature>
<dbReference type="InterPro" id="IPR013083">
    <property type="entry name" value="Znf_RING/FYVE/PHD"/>
</dbReference>
<feature type="compositionally biased region" description="Polar residues" evidence="17">
    <location>
        <begin position="1808"/>
        <end position="1823"/>
    </location>
</feature>
<dbReference type="InterPro" id="IPR003347">
    <property type="entry name" value="JmjC_dom"/>
</dbReference>
<name>A0A8B7N128_HYAAZ</name>
<dbReference type="InterPro" id="IPR001810">
    <property type="entry name" value="F-box_dom"/>
</dbReference>
<feature type="region of interest" description="Disordered" evidence="17">
    <location>
        <begin position="574"/>
        <end position="639"/>
    </location>
</feature>
<evidence type="ECO:0000256" key="14">
    <source>
        <dbReference type="ARBA" id="ARBA00023242"/>
    </source>
</evidence>
<dbReference type="Gene3D" id="1.20.58.1360">
    <property type="match status" value="1"/>
</dbReference>
<reference evidence="21" key="1">
    <citation type="submission" date="2025-08" db="UniProtKB">
        <authorList>
            <consortium name="RefSeq"/>
        </authorList>
    </citation>
    <scope>IDENTIFICATION</scope>
    <source>
        <tissue evidence="21">Whole organism</tissue>
    </source>
</reference>
<comment type="similarity">
    <text evidence="3">Belongs to the JHDM1 histone demethylase family.</text>
</comment>
<dbReference type="GO" id="GO:0008270">
    <property type="term" value="F:zinc ion binding"/>
    <property type="evidence" value="ECO:0007669"/>
    <property type="project" value="UniProtKB-KW"/>
</dbReference>
<dbReference type="KEGG" id="hazt:108665309"/>
<keyword evidence="10" id="KW-0560">Oxidoreductase</keyword>
<evidence type="ECO:0000256" key="5">
    <source>
        <dbReference type="ARBA" id="ARBA00022723"/>
    </source>
</evidence>
<keyword evidence="9" id="KW-0223">Dioxygenase</keyword>
<evidence type="ECO:0000256" key="12">
    <source>
        <dbReference type="ARBA" id="ARBA00023015"/>
    </source>
</evidence>
<feature type="domain" description="CXXC-type" evidence="18">
    <location>
        <begin position="437"/>
        <end position="485"/>
    </location>
</feature>
<keyword evidence="5" id="KW-0479">Metal-binding</keyword>
<feature type="compositionally biased region" description="Basic and acidic residues" evidence="17">
    <location>
        <begin position="1122"/>
        <end position="1132"/>
    </location>
</feature>
<feature type="compositionally biased region" description="Basic and acidic residues" evidence="17">
    <location>
        <begin position="1101"/>
        <end position="1112"/>
    </location>
</feature>
<dbReference type="Pfam" id="PF12937">
    <property type="entry name" value="F-box-like"/>
    <property type="match status" value="1"/>
</dbReference>
<dbReference type="RefSeq" id="XP_018007536.1">
    <property type="nucleotide sequence ID" value="XM_018152047.2"/>
</dbReference>
<evidence type="ECO:0000256" key="1">
    <source>
        <dbReference type="ARBA" id="ARBA00001954"/>
    </source>
</evidence>
<dbReference type="GO" id="GO:0005634">
    <property type="term" value="C:nucleus"/>
    <property type="evidence" value="ECO:0007669"/>
    <property type="project" value="UniProtKB-SubCell"/>
</dbReference>
<sequence length="1886" mass="210219">MSLKTEHKPKLRERKERKLYSDDWALGDEEIEGYHTFNLGEKITSDQFTGGFVKDMSDEDFSLGYFQQHGFNWPLLFKTKEKLGIVVPDEDFSVSDVRQAVGSRRMLDVMDVSTQKNVEMTMKDWQRYFESQDKDKLLNVISLEFSHTKLENLVQAPTVVRQVDWVEKVWPRHLKEAQTASTNVLEDMMYPKVQKYCLMSVGGCFTDFHIDFGGTSVWYHVLRGRKIFWLIPPTENNLQRYEAWVLSGKQGDVFFGDTVDKCERIELTTGNTFFIPTGWIHAVYTPEDSLVFGGNFLHSYGIEKQLRVAQVEDTTHVPQKFRYPFFTEMLWYVLERYVHVLLGRTHLSLPQSEHEKLLAAVKNTNLTDEKHVAEEKHVHVTRYELHGLKAIVMYLHSLPNSRKNVPDLLADPVPLIQVHVPDLLADPVPLIHVIFNVPTRHHTYPRRVCEQCTRPDCRTCSFCIDMTKYGGSGILKQRCKLKKCPKPLLPAPAVCYVCALDGFLQSAADKKTRHDHPSTLMECSVCYKVSHPECVVVQGVEGKIIPDYPNCWECPECLEAGYDREYKNARGARLSAVGSSDSGGATAATPVKEEPDEQEVNHQTPDATCDEAPTGGVQHEQPTDRRHEAPTQHCDPKPVAAPPMPTWGELQARVRKPLVAPQWVVRPAPIELSRADAGLLDLHNGQSKPAIMCGLVLLSVFKLLSVNDLLVVMRVCREWARWSVHPSLWPHLTLPPNRPVRPDQMEGIVRRQPNKLTLSWTQLTQAQLKWLLMRLPQLSELELEGLTWGEVREIATCYCPPLSKLNLNFVQGFNDDTLALMLAPPVSKRPGFRNQQCSRLSNLTHLSLSNSLVTNTGITAICSELRLVHLDVSNCIMVTEDTIKIIVDGVGNTLESLDVRSCQNLKVFCLPELAKLKLLSWLGMDNCPNVPIGALQAWSQTHGYTEVKKGVYTRIPPTVKKVSRAIQSRLVKSAFQEILKTHIQKLSNKSRMIPSSEKKADSGSARPKEHSKDNGTKHCDSSVGEGKDMASEIDDELNSKLSTEVTKKADDARVDYADETGKASAVEAQENQAVECGKNNSTLESKPTVGERSTCGQSKELISKEATATKDEDCADSVPVNDKQEPKGDKSFRCRKRPSRFADSEVDTSPSFKNSRKNLKLVTVELEDIGSATKLGCKMQNVAKDSSKKDEFPSKPSLISPKSKWLAQADPSSKKVDKNFSSDEAESLPAASPDLPRRHHRRLREVQEGRRESDVQEGHRERTSPKDSSPSSVKGEDTSKTEISGKRLSVSDETPEKKTAQCSPKKKHKKEKDIITRSKRLKQEPALESNLEEKYSAVTEASNLGKDYASKSHIESRSHSDKFELKHKASKRERSSSFESTGYKHETSDKPVTNLDSKYSAKLRKKSHEGSPLVDNANSDTGNKPLKEQTKQRRRPSKDEDKAEVPRLSLDHEEPCKPSSASPSARSSRRRSDEASKEKKNVDLKVTKEKKISSAVAEESDKLASTVATPEVDHTKGSHTEASSVSAKNVRYEKLKSPKPASPSKSFTRDKVPVISKKKGEEKPGSSEKKREILSGMSTSSGSKAVRKNIIFEKTMNKFGADPLMRNPSSPDAAVSDAPSAMSACASLQHEESRESSKVPSSALMGKIPEISTEPKKLAVKRKKFPGSRVVDDNRSPKEKPATKPSKSVHLSSDRSLESPPIDKKALSGRKDYTKHFAVRLSSTIQKKSTASEFSYKKGKSPKQGTTPALDLDVEAKPKLEMPGQNRPQVSGERSGNDKIFSCVKKVESMTNILDHGAQSDVQDIVGASQNSEAVSPVRSGTGSRAAGKLEEKREGRGKNEELEDTNPAGGSARPDHNPTTASHDEPRTSNDSFLGGRDSCSKYPT</sequence>
<evidence type="ECO:0000256" key="8">
    <source>
        <dbReference type="ARBA" id="ARBA00022853"/>
    </source>
</evidence>
<dbReference type="EC" id="1.14.11.27" evidence="4"/>
<evidence type="ECO:0000256" key="2">
    <source>
        <dbReference type="ARBA" id="ARBA00004123"/>
    </source>
</evidence>
<feature type="compositionally biased region" description="Basic and acidic residues" evidence="17">
    <location>
        <begin position="1828"/>
        <end position="1841"/>
    </location>
</feature>
<accession>A0A8B7N128</accession>
<feature type="region of interest" description="Disordered" evidence="17">
    <location>
        <begin position="986"/>
        <end position="1030"/>
    </location>
</feature>
<feature type="compositionally biased region" description="Low complexity" evidence="17">
    <location>
        <begin position="1194"/>
        <end position="1204"/>
    </location>
</feature>
<dbReference type="Gene3D" id="3.30.40.10">
    <property type="entry name" value="Zinc/RING finger domain, C3HC4 (zinc finger)"/>
    <property type="match status" value="1"/>
</dbReference>
<evidence type="ECO:0000259" key="18">
    <source>
        <dbReference type="PROSITE" id="PS51058"/>
    </source>
</evidence>
<keyword evidence="11" id="KW-0408">Iron</keyword>
<feature type="compositionally biased region" description="Basic and acidic residues" evidence="17">
    <location>
        <begin position="1470"/>
        <end position="1492"/>
    </location>
</feature>
<dbReference type="OrthoDB" id="5876800at2759"/>
<dbReference type="SUPFAM" id="SSF51197">
    <property type="entry name" value="Clavaminate synthase-like"/>
    <property type="match status" value="1"/>
</dbReference>
<evidence type="ECO:0000256" key="9">
    <source>
        <dbReference type="ARBA" id="ARBA00022964"/>
    </source>
</evidence>
<dbReference type="Gene3D" id="2.60.120.650">
    <property type="entry name" value="Cupin"/>
    <property type="match status" value="1"/>
</dbReference>
<dbReference type="CDD" id="cd22122">
    <property type="entry name" value="F-box_JHDM"/>
    <property type="match status" value="1"/>
</dbReference>
<dbReference type="SUPFAM" id="SSF52047">
    <property type="entry name" value="RNI-like"/>
    <property type="match status" value="1"/>
</dbReference>
<evidence type="ECO:0000259" key="19">
    <source>
        <dbReference type="PROSITE" id="PS51184"/>
    </source>
</evidence>
<evidence type="ECO:0000256" key="6">
    <source>
        <dbReference type="ARBA" id="ARBA00022771"/>
    </source>
</evidence>
<gene>
    <name evidence="21" type="primary">LOC108665309</name>
</gene>
<evidence type="ECO:0000256" key="13">
    <source>
        <dbReference type="ARBA" id="ARBA00023163"/>
    </source>
</evidence>
<feature type="region of interest" description="Disordered" evidence="17">
    <location>
        <begin position="1727"/>
        <end position="1778"/>
    </location>
</feature>
<evidence type="ECO:0000256" key="16">
    <source>
        <dbReference type="PROSITE-ProRule" id="PRU00509"/>
    </source>
</evidence>
<keyword evidence="6 16" id="KW-0863">Zinc-finger</keyword>
<evidence type="ECO:0000313" key="20">
    <source>
        <dbReference type="Proteomes" id="UP000694843"/>
    </source>
</evidence>
<evidence type="ECO:0000256" key="17">
    <source>
        <dbReference type="SAM" id="MobiDB-lite"/>
    </source>
</evidence>
<evidence type="ECO:0000256" key="4">
    <source>
        <dbReference type="ARBA" id="ARBA00013246"/>
    </source>
</evidence>
<dbReference type="PROSITE" id="PS51184">
    <property type="entry name" value="JMJC"/>
    <property type="match status" value="1"/>
</dbReference>
<dbReference type="InterPro" id="IPR050690">
    <property type="entry name" value="JHDM1_Histone_Demethylase"/>
</dbReference>
<feature type="compositionally biased region" description="Low complexity" evidence="17">
    <location>
        <begin position="1608"/>
        <end position="1624"/>
    </location>
</feature>
<proteinExistence type="inferred from homology"/>
<dbReference type="PROSITE" id="PS51058">
    <property type="entry name" value="ZF_CXXC"/>
    <property type="match status" value="1"/>
</dbReference>
<feature type="compositionally biased region" description="Low complexity" evidence="17">
    <location>
        <begin position="1457"/>
        <end position="1466"/>
    </location>
</feature>
<dbReference type="GeneID" id="108665309"/>
<feature type="compositionally biased region" description="Basic and acidic residues" evidence="17">
    <location>
        <begin position="996"/>
        <end position="1030"/>
    </location>
</feature>
<dbReference type="InterPro" id="IPR002857">
    <property type="entry name" value="Znf_CXXC"/>
</dbReference>
<keyword evidence="13" id="KW-0804">Transcription</keyword>
<dbReference type="Pfam" id="PF13621">
    <property type="entry name" value="Cupin_8"/>
    <property type="match status" value="1"/>
</dbReference>
<feature type="compositionally biased region" description="Basic and acidic residues" evidence="17">
    <location>
        <begin position="1547"/>
        <end position="1573"/>
    </location>
</feature>
<keyword evidence="12" id="KW-0805">Transcription regulation</keyword>
<feature type="compositionally biased region" description="Basic and acidic residues" evidence="17">
    <location>
        <begin position="1348"/>
        <end position="1389"/>
    </location>
</feature>
<dbReference type="PANTHER" id="PTHR23123">
    <property type="entry name" value="PHD/F-BOX CONTAINING PROTEIN"/>
    <property type="match status" value="1"/>
</dbReference>
<dbReference type="CDD" id="cd15555">
    <property type="entry name" value="PHD_KDM2A_2B"/>
    <property type="match status" value="1"/>
</dbReference>
<dbReference type="Pfam" id="PF02008">
    <property type="entry name" value="zf-CXXC"/>
    <property type="match status" value="1"/>
</dbReference>
<dbReference type="GO" id="GO:0140680">
    <property type="term" value="F:histone H3K36me/H3K36me2 demethylase activity"/>
    <property type="evidence" value="ECO:0007669"/>
    <property type="project" value="UniProtKB-EC"/>
</dbReference>
<organism evidence="20 21">
    <name type="scientific">Hyalella azteca</name>
    <name type="common">Amphipod</name>
    <dbReference type="NCBI Taxonomy" id="294128"/>
    <lineage>
        <taxon>Eukaryota</taxon>
        <taxon>Metazoa</taxon>
        <taxon>Ecdysozoa</taxon>
        <taxon>Arthropoda</taxon>
        <taxon>Crustacea</taxon>
        <taxon>Multicrustacea</taxon>
        <taxon>Malacostraca</taxon>
        <taxon>Eumalacostraca</taxon>
        <taxon>Peracarida</taxon>
        <taxon>Amphipoda</taxon>
        <taxon>Senticaudata</taxon>
        <taxon>Talitrida</taxon>
        <taxon>Talitroidea</taxon>
        <taxon>Hyalellidae</taxon>
        <taxon>Hyalella</taxon>
    </lineage>
</organism>
<feature type="compositionally biased region" description="Basic and acidic residues" evidence="17">
    <location>
        <begin position="1274"/>
        <end position="1285"/>
    </location>
</feature>
<feature type="region of interest" description="Disordered" evidence="17">
    <location>
        <begin position="1804"/>
        <end position="1886"/>
    </location>
</feature>
<keyword evidence="8" id="KW-0156">Chromatin regulator</keyword>
<dbReference type="InterPro" id="IPR032675">
    <property type="entry name" value="LRR_dom_sf"/>
</dbReference>
<dbReference type="InterPro" id="IPR019787">
    <property type="entry name" value="Znf_PHD-finger"/>
</dbReference>
<dbReference type="Gene3D" id="3.80.10.10">
    <property type="entry name" value="Ribonuclease Inhibitor"/>
    <property type="match status" value="1"/>
</dbReference>
<comment type="cofactor">
    <cofactor evidence="1">
        <name>Fe(2+)</name>
        <dbReference type="ChEBI" id="CHEBI:29033"/>
    </cofactor>
</comment>
<feature type="compositionally biased region" description="Basic and acidic residues" evidence="17">
    <location>
        <begin position="1670"/>
        <end position="1682"/>
    </location>
</feature>
<dbReference type="Pfam" id="PF16866">
    <property type="entry name" value="PHD_4"/>
    <property type="match status" value="1"/>
</dbReference>
<dbReference type="SMART" id="SM00558">
    <property type="entry name" value="JmjC"/>
    <property type="match status" value="1"/>
</dbReference>
<evidence type="ECO:0000256" key="15">
    <source>
        <dbReference type="ARBA" id="ARBA00047915"/>
    </source>
</evidence>
<evidence type="ECO:0000256" key="11">
    <source>
        <dbReference type="ARBA" id="ARBA00023004"/>
    </source>
</evidence>
<feature type="compositionally biased region" description="Basic and acidic residues" evidence="17">
    <location>
        <begin position="1244"/>
        <end position="1265"/>
    </location>
</feature>
<dbReference type="GO" id="GO:0003677">
    <property type="term" value="F:DNA binding"/>
    <property type="evidence" value="ECO:0007669"/>
    <property type="project" value="InterPro"/>
</dbReference>
<keyword evidence="7" id="KW-0862">Zinc</keyword>
<feature type="region of interest" description="Disordered" evidence="17">
    <location>
        <begin position="1079"/>
        <end position="1713"/>
    </location>
</feature>
<evidence type="ECO:0000256" key="10">
    <source>
        <dbReference type="ARBA" id="ARBA00023002"/>
    </source>
</evidence>
<feature type="compositionally biased region" description="Basic and acidic residues" evidence="17">
    <location>
        <begin position="1425"/>
        <end position="1456"/>
    </location>
</feature>
<dbReference type="FunFam" id="2.60.120.650:FF:000005">
    <property type="entry name" value="lysine-specific demethylase 2A isoform X1"/>
    <property type="match status" value="1"/>
</dbReference>
<dbReference type="InterPro" id="IPR041667">
    <property type="entry name" value="Cupin_8"/>
</dbReference>